<feature type="transmembrane region" description="Helical" evidence="8">
    <location>
        <begin position="331"/>
        <end position="357"/>
    </location>
</feature>
<dbReference type="GO" id="GO:0012505">
    <property type="term" value="C:endomembrane system"/>
    <property type="evidence" value="ECO:0007669"/>
    <property type="project" value="UniProtKB-SubCell"/>
</dbReference>
<dbReference type="GO" id="GO:0015189">
    <property type="term" value="F:L-lysine transmembrane transporter activity"/>
    <property type="evidence" value="ECO:0007669"/>
    <property type="project" value="TreeGrafter"/>
</dbReference>
<comment type="similarity">
    <text evidence="2">Belongs to the amino acid-polyamine-organocation (APC) superfamily. Cationic amino acid transporter (CAT) (TC 2.A.3.3) family.</text>
</comment>
<feature type="transmembrane region" description="Helical" evidence="8">
    <location>
        <begin position="275"/>
        <end position="299"/>
    </location>
</feature>
<evidence type="ECO:0000256" key="2">
    <source>
        <dbReference type="ARBA" id="ARBA00008572"/>
    </source>
</evidence>
<dbReference type="Pfam" id="PF13520">
    <property type="entry name" value="AA_permease_2"/>
    <property type="match status" value="1"/>
</dbReference>
<evidence type="ECO:0000256" key="6">
    <source>
        <dbReference type="ARBA" id="ARBA00023136"/>
    </source>
</evidence>
<feature type="transmembrane region" description="Helical" evidence="8">
    <location>
        <begin position="53"/>
        <end position="77"/>
    </location>
</feature>
<dbReference type="GO" id="GO:0097638">
    <property type="term" value="P:L-arginine import across plasma membrane"/>
    <property type="evidence" value="ECO:0007669"/>
    <property type="project" value="TreeGrafter"/>
</dbReference>
<feature type="transmembrane region" description="Helical" evidence="8">
    <location>
        <begin position="467"/>
        <end position="488"/>
    </location>
</feature>
<dbReference type="PANTHER" id="PTHR43243">
    <property type="entry name" value="INNER MEMBRANE TRANSPORTER YGJI-RELATED"/>
    <property type="match status" value="1"/>
</dbReference>
<dbReference type="InterPro" id="IPR002293">
    <property type="entry name" value="AA/rel_permease1"/>
</dbReference>
<feature type="non-terminal residue" evidence="10">
    <location>
        <position position="795"/>
    </location>
</feature>
<feature type="transmembrane region" description="Helical" evidence="8">
    <location>
        <begin position="29"/>
        <end position="47"/>
    </location>
</feature>
<evidence type="ECO:0000256" key="4">
    <source>
        <dbReference type="ARBA" id="ARBA00022692"/>
    </source>
</evidence>
<keyword evidence="3" id="KW-0813">Transport</keyword>
<feature type="transmembrane region" description="Helical" evidence="8">
    <location>
        <begin position="157"/>
        <end position="174"/>
    </location>
</feature>
<keyword evidence="6 8" id="KW-0472">Membrane</keyword>
<feature type="transmembrane region" description="Helical" evidence="8">
    <location>
        <begin position="556"/>
        <end position="577"/>
    </location>
</feature>
<evidence type="ECO:0000256" key="5">
    <source>
        <dbReference type="ARBA" id="ARBA00022989"/>
    </source>
</evidence>
<dbReference type="GO" id="GO:0005886">
    <property type="term" value="C:plasma membrane"/>
    <property type="evidence" value="ECO:0007669"/>
    <property type="project" value="TreeGrafter"/>
</dbReference>
<gene>
    <name evidence="10" type="ORF">MNOR_LOCUS1959</name>
</gene>
<comment type="subcellular location">
    <subcellularLocation>
        <location evidence="1">Endomembrane system</location>
        <topology evidence="1">Multi-pass membrane protein</topology>
    </subcellularLocation>
</comment>
<dbReference type="InterPro" id="IPR029485">
    <property type="entry name" value="CAT_C"/>
</dbReference>
<keyword evidence="5 8" id="KW-1133">Transmembrane helix</keyword>
<organism evidence="10 11">
    <name type="scientific">Meganyctiphanes norvegica</name>
    <name type="common">Northern krill</name>
    <name type="synonym">Thysanopoda norvegica</name>
    <dbReference type="NCBI Taxonomy" id="48144"/>
    <lineage>
        <taxon>Eukaryota</taxon>
        <taxon>Metazoa</taxon>
        <taxon>Ecdysozoa</taxon>
        <taxon>Arthropoda</taxon>
        <taxon>Crustacea</taxon>
        <taxon>Multicrustacea</taxon>
        <taxon>Malacostraca</taxon>
        <taxon>Eumalacostraca</taxon>
        <taxon>Eucarida</taxon>
        <taxon>Euphausiacea</taxon>
        <taxon>Euphausiidae</taxon>
        <taxon>Meganyctiphanes</taxon>
    </lineage>
</organism>
<reference evidence="10 11" key="1">
    <citation type="submission" date="2024-05" db="EMBL/GenBank/DDBJ databases">
        <authorList>
            <person name="Wallberg A."/>
        </authorList>
    </citation>
    <scope>NUCLEOTIDE SEQUENCE [LARGE SCALE GENOMIC DNA]</scope>
</reference>
<keyword evidence="4 8" id="KW-0812">Transmembrane</keyword>
<dbReference type="GO" id="GO:0000064">
    <property type="term" value="F:L-ornithine transmembrane transporter activity"/>
    <property type="evidence" value="ECO:0007669"/>
    <property type="project" value="TreeGrafter"/>
</dbReference>
<comment type="caution">
    <text evidence="10">The sequence shown here is derived from an EMBL/GenBank/DDBJ whole genome shotgun (WGS) entry which is preliminary data.</text>
</comment>
<feature type="transmembrane region" description="Helical" evidence="8">
    <location>
        <begin position="500"/>
        <end position="520"/>
    </location>
</feature>
<accession>A0AAV2PLD1</accession>
<feature type="transmembrane region" description="Helical" evidence="8">
    <location>
        <begin position="89"/>
        <end position="110"/>
    </location>
</feature>
<dbReference type="Gene3D" id="1.10.10.60">
    <property type="entry name" value="Homeodomain-like"/>
    <property type="match status" value="1"/>
</dbReference>
<evidence type="ECO:0000256" key="8">
    <source>
        <dbReference type="SAM" id="Phobius"/>
    </source>
</evidence>
<dbReference type="FunFam" id="1.20.1740.10:FF:000010">
    <property type="entry name" value="probable cationic amino acid transporter"/>
    <property type="match status" value="1"/>
</dbReference>
<evidence type="ECO:0000313" key="10">
    <source>
        <dbReference type="EMBL" id="CAL4061209.1"/>
    </source>
</evidence>
<dbReference type="AlphaFoldDB" id="A0AAV2PLD1"/>
<feature type="transmembrane region" description="Helical" evidence="8">
    <location>
        <begin position="532"/>
        <end position="550"/>
    </location>
</feature>
<feature type="transmembrane region" description="Helical" evidence="8">
    <location>
        <begin position="378"/>
        <end position="399"/>
    </location>
</feature>
<sequence>MGLLWRLTRRKAVTLENSKLQRVLTTLDLTLLGIGSTLGVGIYVLAGQVSKSIAGPAVIISFLIAGIASIFAGLCYAEFGARVPKAGSAYIYSYVCVGEFVAFIIGWNLILEYVIGTASVARGLSGYVDELANGTISEAFISAMPMDVPALADYPDFLAFGFCAALTVILSLGVKESSRLSGIFTLINLIVVTYVIITAGTEAEGQNWALNSTDVEETCTEVPPPGRDWGSGGFAPYGFSGIMQGAATCFYGFIGFDVIATTGEEAINPARSIPISITLSLLAVFISYFSMSCVLTLALPYCLQDEKASLIHLFQYFYDITGVEFWNVSKWIISVGAIFGFSASLFGAMFPMPRIIYAMANDGLLFKPLAIINSRFQTPIYATLVTGLFAGVMALVFDLEALVDMMSIGTLLAYTVVDICLMLLRYEEDEENIRKGIDKEEFTISDYMKQLFNTKNVKDSCRLTASLTSYATISFCLICFVLALLLVVLQKELAQAEVGALVGVSVVAVLTLINIIIIARQPESKKKLDFKVPLVPWVPALSAFINLYLMCNLDSATWIRFAVWMTIGFIVYFGYGIRKSTEELQRTSSVPITSVDKENFKSDKVNGRGCLYVQMCKLKPSVLADNILNEVRLGSHAAQGRLQLVVTLVKVKQEDILHQKLPAIKKAPNTKFTAAPSRLGKMIIRHEALKIAKALQIMGFKASNGFCTRFMKRNENTSTDMVPDGSRSLFNAHLTVEVTEVLKEVNTDVALDYVTKCCISPPRIRGYQMQWMARKMTCCGIYEIETADSNEGDDP</sequence>
<evidence type="ECO:0000313" key="11">
    <source>
        <dbReference type="Proteomes" id="UP001497623"/>
    </source>
</evidence>
<dbReference type="FunFam" id="1.20.1740.10:FF:000024">
    <property type="entry name" value="High affinity cationic amino acid transporter 1"/>
    <property type="match status" value="1"/>
</dbReference>
<evidence type="ECO:0000256" key="3">
    <source>
        <dbReference type="ARBA" id="ARBA00022448"/>
    </source>
</evidence>
<evidence type="ECO:0000259" key="9">
    <source>
        <dbReference type="Pfam" id="PF13906"/>
    </source>
</evidence>
<dbReference type="Gene3D" id="1.20.1740.10">
    <property type="entry name" value="Amino acid/polyamine transporter I"/>
    <property type="match status" value="2"/>
</dbReference>
<proteinExistence type="inferred from homology"/>
<evidence type="ECO:0000256" key="7">
    <source>
        <dbReference type="ARBA" id="ARBA00023180"/>
    </source>
</evidence>
<feature type="transmembrane region" description="Helical" evidence="8">
    <location>
        <begin position="234"/>
        <end position="254"/>
    </location>
</feature>
<dbReference type="EMBL" id="CAXKWB010000558">
    <property type="protein sequence ID" value="CAL4061209.1"/>
    <property type="molecule type" value="Genomic_DNA"/>
</dbReference>
<feature type="transmembrane region" description="Helical" evidence="8">
    <location>
        <begin position="181"/>
        <end position="200"/>
    </location>
</feature>
<keyword evidence="11" id="KW-1185">Reference proteome</keyword>
<name>A0AAV2PLD1_MEGNR</name>
<protein>
    <recommendedName>
        <fullName evidence="9">Cationic amino acid transporter C-terminal domain-containing protein</fullName>
    </recommendedName>
</protein>
<dbReference type="GO" id="GO:0061459">
    <property type="term" value="F:L-arginine transmembrane transporter activity"/>
    <property type="evidence" value="ECO:0007669"/>
    <property type="project" value="TreeGrafter"/>
</dbReference>
<dbReference type="Proteomes" id="UP001497623">
    <property type="component" value="Unassembled WGS sequence"/>
</dbReference>
<evidence type="ECO:0000256" key="1">
    <source>
        <dbReference type="ARBA" id="ARBA00004127"/>
    </source>
</evidence>
<dbReference type="Pfam" id="PF13906">
    <property type="entry name" value="AA_permease_C"/>
    <property type="match status" value="1"/>
</dbReference>
<keyword evidence="7" id="KW-0325">Glycoprotein</keyword>
<feature type="domain" description="Cationic amino acid transporter C-terminal" evidence="9">
    <location>
        <begin position="530"/>
        <end position="580"/>
    </location>
</feature>
<dbReference type="PANTHER" id="PTHR43243:SF105">
    <property type="entry name" value="CATIONIC AMINO ACID TRANSPORTER C-TERMINAL DOMAIN-CONTAINING PROTEIN"/>
    <property type="match status" value="1"/>
</dbReference>